<reference evidence="7 8" key="1">
    <citation type="journal article" date="2014" name="BMC Genomics">
        <title>Comparative genome sequencing reveals chemotype-specific gene clusters in the toxigenic black mold Stachybotrys.</title>
        <authorList>
            <person name="Semeiks J."/>
            <person name="Borek D."/>
            <person name="Otwinowski Z."/>
            <person name="Grishin N.V."/>
        </authorList>
    </citation>
    <scope>NUCLEOTIDE SEQUENCE [LARGE SCALE GENOMIC DNA]</scope>
    <source>
        <strain evidence="8">CBS 109288 / IBT 7711</strain>
    </source>
</reference>
<keyword evidence="1 2" id="KW-0597">Phosphoprotein</keyword>
<dbReference type="InterPro" id="IPR050956">
    <property type="entry name" value="2C_system_His_kinase"/>
</dbReference>
<dbReference type="InterPro" id="IPR004358">
    <property type="entry name" value="Sig_transdc_His_kin-like_C"/>
</dbReference>
<dbReference type="InterPro" id="IPR003594">
    <property type="entry name" value="HATPase_dom"/>
</dbReference>
<dbReference type="SUPFAM" id="SSF55785">
    <property type="entry name" value="PYP-like sensor domain (PAS domain)"/>
    <property type="match status" value="1"/>
</dbReference>
<feature type="modified residue" description="4-aspartylphosphate" evidence="2">
    <location>
        <position position="1076"/>
    </location>
</feature>
<dbReference type="InterPro" id="IPR036097">
    <property type="entry name" value="HisK_dim/P_sf"/>
</dbReference>
<dbReference type="CDD" id="cd00082">
    <property type="entry name" value="HisKA"/>
    <property type="match status" value="1"/>
</dbReference>
<dbReference type="InterPro" id="IPR011006">
    <property type="entry name" value="CheY-like_superfamily"/>
</dbReference>
<dbReference type="Gene3D" id="3.30.450.20">
    <property type="entry name" value="PAS domain"/>
    <property type="match status" value="2"/>
</dbReference>
<dbReference type="InterPro" id="IPR003661">
    <property type="entry name" value="HisK_dim/P_dom"/>
</dbReference>
<name>A0A084B2N4_STACB</name>
<dbReference type="SMART" id="SM00387">
    <property type="entry name" value="HATPase_c"/>
    <property type="match status" value="1"/>
</dbReference>
<dbReference type="Pfam" id="PF02518">
    <property type="entry name" value="HATPase_c"/>
    <property type="match status" value="1"/>
</dbReference>
<dbReference type="SMART" id="SM00388">
    <property type="entry name" value="HisKA"/>
    <property type="match status" value="1"/>
</dbReference>
<dbReference type="InterPro" id="IPR013767">
    <property type="entry name" value="PAS_fold"/>
</dbReference>
<dbReference type="CDD" id="cd00130">
    <property type="entry name" value="PAS"/>
    <property type="match status" value="1"/>
</dbReference>
<dbReference type="GO" id="GO:0006355">
    <property type="term" value="P:regulation of DNA-templated transcription"/>
    <property type="evidence" value="ECO:0007669"/>
    <property type="project" value="InterPro"/>
</dbReference>
<feature type="domain" description="Response regulatory" evidence="5">
    <location>
        <begin position="1012"/>
        <end position="1147"/>
    </location>
</feature>
<dbReference type="Proteomes" id="UP000028045">
    <property type="component" value="Unassembled WGS sequence"/>
</dbReference>
<evidence type="ECO:0000256" key="2">
    <source>
        <dbReference type="PROSITE-ProRule" id="PRU00169"/>
    </source>
</evidence>
<feature type="domain" description="PAS" evidence="6">
    <location>
        <begin position="549"/>
        <end position="619"/>
    </location>
</feature>
<proteinExistence type="predicted"/>
<dbReference type="PANTHER" id="PTHR43719:SF60">
    <property type="entry name" value="HISTIDINE KINASE G2"/>
    <property type="match status" value="1"/>
</dbReference>
<sequence>MSRPFNPAAQGSCSDRFHSQHAKLHLAHSLNHDHRLSFVLDLDGHAAAGTHPAVGSLAICNPALLAEAHLHGVILGLFSHAHGQTRDEEDGFAAWIRLQTQRSGDGVSKAFFGALWTVVLLPDSWAVISGIQLRHCDLDGLSEPADKDNNTLAPRENGPRGPLPAQNPSPASSDPHAPVKPSLRVLQGLNKPTGDVWPPLGFGDSPFMCWIREFDWASTSLGPTEAWPRQLKHACEVMFGNPDPATVFWGHDLILIYNEAYIALAGNKHPAMMGGSARMHWKEVWDLYDPLFDKMFNDGIFFQQHNSQLFIQRSGYLEEGFFNMRVMPILGDDGSVVGFYEPVSEVTKQVLWERRMHMLLKVSQCASSDMSLRGLWRQLLDFLGDYGGDVHFAMMYHRQNESKQVLGNSYSIEGAVGSDLDAAALRQTFHVNEPDSLAMMPFLQEAHESSKPVVLNMSDGTLSPLILEELGTAGLKETPRACIVCPLSSTVDDSVEALLILGTSPHRPYDEDYELFVNLLLRQIESSITFVKLLELEKKQLKQQAMYEGELRFKRFAENAQVGIFSFDPVGNVTFCNESWLELSGHDRNDMSAMSWTNDVHPDNAAEIKQYWDKIVNLEGPQTFEVRYKKPWKPPHMSDDSISLNSTWVVASAYAEVSETGECAGVLGCATDVSSFKWVDQLQSQRLSEALELKRQQENFLDITSHEMRNPLNAILHCAAELIEMLPRLAAQSAALDDCLDAARTISYCGRHQKRIIDDVLTLSKLDSNLLSISPIETRPLDVVEEVLKVFDTEIRASSISAKTELAKSYTELQIDTVLVDPHRLTQILINLIANAVKFTKGESLRSLHVVVGAHAAEPVSSDNGVRYVPSGRRPVDPTVNADWGTGDVVFLHFSVQDTGPGMTREEADRLFNRFIQGSPRTHVQYGGSGLGLFISRELAELHGGRIGISSEVGYGSTFDFYVKGRKLNQAGAPPKTNAAAGNKAAPLRPRLHPSKTSSHALQTLSKPSDVHVLIVEDNLINQKILAKLIRKQGWTASVANHGQEALAAIDKSTWHRHDPHASPPSQSTLDVVLADIEMPVMNGKEFVRRVRQLQGEGVLVEDIPIVAVTGNARTEQINQAQDCGFDEVVSKPYKELDIVTVVCRYVRR</sequence>
<dbReference type="InterPro" id="IPR058846">
    <property type="entry name" value="PAS-like"/>
</dbReference>
<evidence type="ECO:0000256" key="3">
    <source>
        <dbReference type="SAM" id="MobiDB-lite"/>
    </source>
</evidence>
<accession>A0A084B2N4</accession>
<dbReference type="Gene3D" id="3.30.565.10">
    <property type="entry name" value="Histidine kinase-like ATPase, C-terminal domain"/>
    <property type="match status" value="1"/>
</dbReference>
<dbReference type="InterPro" id="IPR035965">
    <property type="entry name" value="PAS-like_dom_sf"/>
</dbReference>
<feature type="region of interest" description="Disordered" evidence="3">
    <location>
        <begin position="971"/>
        <end position="1003"/>
    </location>
</feature>
<dbReference type="SUPFAM" id="SSF55874">
    <property type="entry name" value="ATPase domain of HSP90 chaperone/DNA topoisomerase II/histidine kinase"/>
    <property type="match status" value="1"/>
</dbReference>
<dbReference type="EMBL" id="KL648193">
    <property type="protein sequence ID" value="KEY71813.1"/>
    <property type="molecule type" value="Genomic_DNA"/>
</dbReference>
<evidence type="ECO:0000259" key="5">
    <source>
        <dbReference type="PROSITE" id="PS50110"/>
    </source>
</evidence>
<dbReference type="InterPro" id="IPR036890">
    <property type="entry name" value="HATPase_C_sf"/>
</dbReference>
<dbReference type="OrthoDB" id="60033at2759"/>
<dbReference type="PROSITE" id="PS50109">
    <property type="entry name" value="HIS_KIN"/>
    <property type="match status" value="1"/>
</dbReference>
<dbReference type="GO" id="GO:0000155">
    <property type="term" value="F:phosphorelay sensor kinase activity"/>
    <property type="evidence" value="ECO:0007669"/>
    <property type="project" value="InterPro"/>
</dbReference>
<dbReference type="NCBIfam" id="TIGR00229">
    <property type="entry name" value="sensory_box"/>
    <property type="match status" value="1"/>
</dbReference>
<dbReference type="Pfam" id="PF26131">
    <property type="entry name" value="PAS-like"/>
    <property type="match status" value="1"/>
</dbReference>
<dbReference type="PRINTS" id="PR00344">
    <property type="entry name" value="BCTRLSENSOR"/>
</dbReference>
<dbReference type="HOGENOM" id="CLU_000445_82_4_1"/>
<feature type="domain" description="Histidine kinase" evidence="4">
    <location>
        <begin position="703"/>
        <end position="967"/>
    </location>
</feature>
<dbReference type="Gene3D" id="3.40.50.2300">
    <property type="match status" value="1"/>
</dbReference>
<evidence type="ECO:0000313" key="8">
    <source>
        <dbReference type="Proteomes" id="UP000028045"/>
    </source>
</evidence>
<gene>
    <name evidence="7" type="ORF">S7711_09022</name>
</gene>
<evidence type="ECO:0000259" key="6">
    <source>
        <dbReference type="PROSITE" id="PS50112"/>
    </source>
</evidence>
<dbReference type="SUPFAM" id="SSF52172">
    <property type="entry name" value="CheY-like"/>
    <property type="match status" value="1"/>
</dbReference>
<protein>
    <recommendedName>
        <fullName evidence="9">Histidine kinase</fullName>
    </recommendedName>
</protein>
<dbReference type="Gene3D" id="1.10.287.130">
    <property type="match status" value="1"/>
</dbReference>
<dbReference type="SMART" id="SM00091">
    <property type="entry name" value="PAS"/>
    <property type="match status" value="1"/>
</dbReference>
<dbReference type="Pfam" id="PF00512">
    <property type="entry name" value="HisKA"/>
    <property type="match status" value="1"/>
</dbReference>
<evidence type="ECO:0000313" key="7">
    <source>
        <dbReference type="EMBL" id="KEY71813.1"/>
    </source>
</evidence>
<dbReference type="InterPro" id="IPR001789">
    <property type="entry name" value="Sig_transdc_resp-reg_receiver"/>
</dbReference>
<dbReference type="CDD" id="cd17546">
    <property type="entry name" value="REC_hyHK_CKI1_RcsC-like"/>
    <property type="match status" value="1"/>
</dbReference>
<dbReference type="AlphaFoldDB" id="A0A084B2N4"/>
<dbReference type="SUPFAM" id="SSF47384">
    <property type="entry name" value="Homodimeric domain of signal transducing histidine kinase"/>
    <property type="match status" value="1"/>
</dbReference>
<feature type="region of interest" description="Disordered" evidence="3">
    <location>
        <begin position="142"/>
        <end position="180"/>
    </location>
</feature>
<keyword evidence="8" id="KW-1185">Reference proteome</keyword>
<evidence type="ECO:0008006" key="9">
    <source>
        <dbReference type="Google" id="ProtNLM"/>
    </source>
</evidence>
<dbReference type="Pfam" id="PF00989">
    <property type="entry name" value="PAS"/>
    <property type="match status" value="1"/>
</dbReference>
<dbReference type="PROSITE" id="PS50110">
    <property type="entry name" value="RESPONSE_REGULATORY"/>
    <property type="match status" value="1"/>
</dbReference>
<organism evidence="7 8">
    <name type="scientific">Stachybotrys chartarum (strain CBS 109288 / IBT 7711)</name>
    <name type="common">Toxic black mold</name>
    <name type="synonym">Stilbospora chartarum</name>
    <dbReference type="NCBI Taxonomy" id="1280523"/>
    <lineage>
        <taxon>Eukaryota</taxon>
        <taxon>Fungi</taxon>
        <taxon>Dikarya</taxon>
        <taxon>Ascomycota</taxon>
        <taxon>Pezizomycotina</taxon>
        <taxon>Sordariomycetes</taxon>
        <taxon>Hypocreomycetidae</taxon>
        <taxon>Hypocreales</taxon>
        <taxon>Stachybotryaceae</taxon>
        <taxon>Stachybotrys</taxon>
    </lineage>
</organism>
<dbReference type="PANTHER" id="PTHR43719">
    <property type="entry name" value="TWO-COMPONENT HISTIDINE KINASE"/>
    <property type="match status" value="1"/>
</dbReference>
<evidence type="ECO:0000259" key="4">
    <source>
        <dbReference type="PROSITE" id="PS50109"/>
    </source>
</evidence>
<evidence type="ECO:0000256" key="1">
    <source>
        <dbReference type="ARBA" id="ARBA00022553"/>
    </source>
</evidence>
<dbReference type="PROSITE" id="PS50112">
    <property type="entry name" value="PAS"/>
    <property type="match status" value="1"/>
</dbReference>
<dbReference type="InterPro" id="IPR000014">
    <property type="entry name" value="PAS"/>
</dbReference>
<dbReference type="SMART" id="SM00448">
    <property type="entry name" value="REC"/>
    <property type="match status" value="1"/>
</dbReference>
<dbReference type="InterPro" id="IPR005467">
    <property type="entry name" value="His_kinase_dom"/>
</dbReference>
<dbReference type="Pfam" id="PF00072">
    <property type="entry name" value="Response_reg"/>
    <property type="match status" value="1"/>
</dbReference>